<evidence type="ECO:0000256" key="3">
    <source>
        <dbReference type="ARBA" id="ARBA00004744"/>
    </source>
</evidence>
<proteinExistence type="predicted"/>
<evidence type="ECO:0000256" key="8">
    <source>
        <dbReference type="ARBA" id="ARBA00023136"/>
    </source>
</evidence>
<evidence type="ECO:0000256" key="10">
    <source>
        <dbReference type="SAM" id="Phobius"/>
    </source>
</evidence>
<feature type="transmembrane region" description="Helical" evidence="10">
    <location>
        <begin position="44"/>
        <end position="62"/>
    </location>
</feature>
<protein>
    <submittedName>
        <fullName evidence="12">HemY protein</fullName>
    </submittedName>
</protein>
<dbReference type="GO" id="GO:0005886">
    <property type="term" value="C:plasma membrane"/>
    <property type="evidence" value="ECO:0007669"/>
    <property type="project" value="UniProtKB-SubCell"/>
</dbReference>
<evidence type="ECO:0000256" key="6">
    <source>
        <dbReference type="ARBA" id="ARBA00022692"/>
    </source>
</evidence>
<comment type="function">
    <text evidence="1">Involved in a late step of protoheme IX synthesis.</text>
</comment>
<dbReference type="EMBL" id="FPBO01000010">
    <property type="protein sequence ID" value="SFU81274.1"/>
    <property type="molecule type" value="Genomic_DNA"/>
</dbReference>
<evidence type="ECO:0000256" key="2">
    <source>
        <dbReference type="ARBA" id="ARBA00004429"/>
    </source>
</evidence>
<dbReference type="RefSeq" id="WP_093555979.1">
    <property type="nucleotide sequence ID" value="NZ_FPBO01000010.1"/>
</dbReference>
<evidence type="ECO:0000256" key="5">
    <source>
        <dbReference type="ARBA" id="ARBA00022519"/>
    </source>
</evidence>
<keyword evidence="13" id="KW-1185">Reference proteome</keyword>
<comment type="subcellular location">
    <subcellularLocation>
        <location evidence="2">Cell inner membrane</location>
        <topology evidence="2">Multi-pass membrane protein</topology>
    </subcellularLocation>
</comment>
<dbReference type="STRING" id="1035707.SAMN05216552_1010138"/>
<dbReference type="UniPathway" id="UPA00252"/>
<evidence type="ECO:0000313" key="12">
    <source>
        <dbReference type="EMBL" id="SFU81274.1"/>
    </source>
</evidence>
<sequence length="398" mass="44392">MRLFLWLLALMAAAIGIAVTARFNPGNVVLFYPPHRIDLSLNLFVLLMAALFGFLYLIVGAVRSTLQMPARVAAYRQRKRERDGNKGLRDALKALFEGRFGHAEKAALRASELPENAGVAALIGARAAHRMRQNQRRDNWLAKIADDGAMKTARLMTMTELLVDDHQPEAALEAVRELSASGTRHIHALQWSLKAQQQAKNWPEVLRLVRSLDKHKALHPALSARLRELAYNDLLSDRAHDAESLRRVWSTIPTADRVKPYVACRAAAAMNERGLHDEARVVAEEALGANWDERVVRAYRDAAAPAGSAALLAQIEHCERWVHERPADAELALTLGSLCLKQKLWGKAQRHLEQALSEAGDPRMVREAHLKLAQLHEALQQPEEAASHYRQCALATIL</sequence>
<dbReference type="InterPro" id="IPR010817">
    <property type="entry name" value="HemY_N"/>
</dbReference>
<keyword evidence="6 10" id="KW-0812">Transmembrane</keyword>
<dbReference type="Gene3D" id="1.25.40.10">
    <property type="entry name" value="Tetratricopeptide repeat domain"/>
    <property type="match status" value="1"/>
</dbReference>
<evidence type="ECO:0000256" key="7">
    <source>
        <dbReference type="ARBA" id="ARBA00022989"/>
    </source>
</evidence>
<evidence type="ECO:0000256" key="4">
    <source>
        <dbReference type="ARBA" id="ARBA00022475"/>
    </source>
</evidence>
<keyword evidence="5" id="KW-0997">Cell inner membrane</keyword>
<dbReference type="NCBIfam" id="TIGR00540">
    <property type="entry name" value="TPR_hemY_coli"/>
    <property type="match status" value="1"/>
</dbReference>
<dbReference type="InterPro" id="IPR011990">
    <property type="entry name" value="TPR-like_helical_dom_sf"/>
</dbReference>
<accession>A0A1I7J805</accession>
<keyword evidence="8 10" id="KW-0472">Membrane</keyword>
<dbReference type="AlphaFoldDB" id="A0A1I7J805"/>
<organism evidence="12 13">
    <name type="scientific">Pseudoduganella namucuonensis</name>
    <dbReference type="NCBI Taxonomy" id="1035707"/>
    <lineage>
        <taxon>Bacteria</taxon>
        <taxon>Pseudomonadati</taxon>
        <taxon>Pseudomonadota</taxon>
        <taxon>Betaproteobacteria</taxon>
        <taxon>Burkholderiales</taxon>
        <taxon>Oxalobacteraceae</taxon>
        <taxon>Telluria group</taxon>
        <taxon>Pseudoduganella</taxon>
    </lineage>
</organism>
<comment type="pathway">
    <text evidence="3">Porphyrin-containing compound metabolism; protoheme biosynthesis.</text>
</comment>
<dbReference type="InterPro" id="IPR005254">
    <property type="entry name" value="Heme_biosyn_assoc_TPR_pro"/>
</dbReference>
<dbReference type="GO" id="GO:0042168">
    <property type="term" value="P:heme metabolic process"/>
    <property type="evidence" value="ECO:0007669"/>
    <property type="project" value="InterPro"/>
</dbReference>
<keyword evidence="4" id="KW-1003">Cell membrane</keyword>
<name>A0A1I7J805_9BURK</name>
<evidence type="ECO:0000256" key="1">
    <source>
        <dbReference type="ARBA" id="ARBA00002962"/>
    </source>
</evidence>
<dbReference type="SUPFAM" id="SSF48452">
    <property type="entry name" value="TPR-like"/>
    <property type="match status" value="1"/>
</dbReference>
<feature type="domain" description="HemY N-terminal" evidence="11">
    <location>
        <begin position="26"/>
        <end position="131"/>
    </location>
</feature>
<evidence type="ECO:0000259" key="11">
    <source>
        <dbReference type="Pfam" id="PF07219"/>
    </source>
</evidence>
<keyword evidence="9" id="KW-0627">Porphyrin biosynthesis</keyword>
<dbReference type="Pfam" id="PF07219">
    <property type="entry name" value="HemY_N"/>
    <property type="match status" value="1"/>
</dbReference>
<dbReference type="GO" id="GO:0006779">
    <property type="term" value="P:porphyrin-containing compound biosynthetic process"/>
    <property type="evidence" value="ECO:0007669"/>
    <property type="project" value="UniProtKB-KW"/>
</dbReference>
<dbReference type="OrthoDB" id="7053339at2"/>
<gene>
    <name evidence="12" type="ORF">SAMN05216552_1010138</name>
</gene>
<evidence type="ECO:0000313" key="13">
    <source>
        <dbReference type="Proteomes" id="UP000199391"/>
    </source>
</evidence>
<evidence type="ECO:0000256" key="9">
    <source>
        <dbReference type="ARBA" id="ARBA00023244"/>
    </source>
</evidence>
<keyword evidence="7 10" id="KW-1133">Transmembrane helix</keyword>
<dbReference type="Proteomes" id="UP000199391">
    <property type="component" value="Unassembled WGS sequence"/>
</dbReference>
<reference evidence="13" key="1">
    <citation type="submission" date="2016-10" db="EMBL/GenBank/DDBJ databases">
        <authorList>
            <person name="Varghese N."/>
            <person name="Submissions S."/>
        </authorList>
    </citation>
    <scope>NUCLEOTIDE SEQUENCE [LARGE SCALE GENOMIC DNA]</scope>
    <source>
        <strain evidence="13">CGMCC 1.11014</strain>
    </source>
</reference>